<evidence type="ECO:0000256" key="5">
    <source>
        <dbReference type="ARBA" id="ARBA00023242"/>
    </source>
</evidence>
<evidence type="ECO:0000256" key="1">
    <source>
        <dbReference type="ARBA" id="ARBA00004123"/>
    </source>
</evidence>
<dbReference type="PANTHER" id="PTHR11267:SF106">
    <property type="entry name" value="T-RELATED PROTEIN"/>
    <property type="match status" value="1"/>
</dbReference>
<reference evidence="8" key="1">
    <citation type="submission" date="2021-03" db="EMBL/GenBank/DDBJ databases">
        <title>Chromosome level genome of the anhydrobiotic midge Polypedilum vanderplanki.</title>
        <authorList>
            <person name="Yoshida Y."/>
            <person name="Kikawada T."/>
            <person name="Gusev O."/>
        </authorList>
    </citation>
    <scope>NUCLEOTIDE SEQUENCE</scope>
    <source>
        <strain evidence="8">NIAS01</strain>
        <tissue evidence="8">Whole body or cell culture</tissue>
    </source>
</reference>
<keyword evidence="2" id="KW-0805">Transcription regulation</keyword>
<keyword evidence="3 6" id="KW-0238">DNA-binding</keyword>
<dbReference type="SUPFAM" id="SSF49417">
    <property type="entry name" value="p53-like transcription factors"/>
    <property type="match status" value="1"/>
</dbReference>
<name>A0A9J6C870_POLVA</name>
<dbReference type="InterPro" id="IPR046360">
    <property type="entry name" value="T-box_DNA-bd"/>
</dbReference>
<gene>
    <name evidence="8" type="ORF">PVAND_007956</name>
</gene>
<dbReference type="InterPro" id="IPR001699">
    <property type="entry name" value="TF_T-box"/>
</dbReference>
<dbReference type="OrthoDB" id="7442607at2759"/>
<dbReference type="GO" id="GO:0003007">
    <property type="term" value="P:heart morphogenesis"/>
    <property type="evidence" value="ECO:0007669"/>
    <property type="project" value="TreeGrafter"/>
</dbReference>
<evidence type="ECO:0000256" key="6">
    <source>
        <dbReference type="PROSITE-ProRule" id="PRU00201"/>
    </source>
</evidence>
<dbReference type="Gene3D" id="2.60.40.820">
    <property type="entry name" value="Transcription factor, T-box"/>
    <property type="match status" value="1"/>
</dbReference>
<feature type="domain" description="T-box" evidence="7">
    <location>
        <begin position="64"/>
        <end position="131"/>
    </location>
</feature>
<organism evidence="8 9">
    <name type="scientific">Polypedilum vanderplanki</name>
    <name type="common">Sleeping chironomid midge</name>
    <dbReference type="NCBI Taxonomy" id="319348"/>
    <lineage>
        <taxon>Eukaryota</taxon>
        <taxon>Metazoa</taxon>
        <taxon>Ecdysozoa</taxon>
        <taxon>Arthropoda</taxon>
        <taxon>Hexapoda</taxon>
        <taxon>Insecta</taxon>
        <taxon>Pterygota</taxon>
        <taxon>Neoptera</taxon>
        <taxon>Endopterygota</taxon>
        <taxon>Diptera</taxon>
        <taxon>Nematocera</taxon>
        <taxon>Chironomoidea</taxon>
        <taxon>Chironomidae</taxon>
        <taxon>Chironominae</taxon>
        <taxon>Polypedilum</taxon>
        <taxon>Polypedilum</taxon>
    </lineage>
</organism>
<proteinExistence type="predicted"/>
<evidence type="ECO:0000256" key="3">
    <source>
        <dbReference type="ARBA" id="ARBA00023125"/>
    </source>
</evidence>
<dbReference type="GO" id="GO:0001707">
    <property type="term" value="P:mesoderm formation"/>
    <property type="evidence" value="ECO:0007669"/>
    <property type="project" value="TreeGrafter"/>
</dbReference>
<dbReference type="PROSITE" id="PS50252">
    <property type="entry name" value="TBOX_3"/>
    <property type="match status" value="1"/>
</dbReference>
<dbReference type="GO" id="GO:0000785">
    <property type="term" value="C:chromatin"/>
    <property type="evidence" value="ECO:0007669"/>
    <property type="project" value="TreeGrafter"/>
</dbReference>
<evidence type="ECO:0000313" key="8">
    <source>
        <dbReference type="EMBL" id="KAG5678265.1"/>
    </source>
</evidence>
<accession>A0A9J6C870</accession>
<comment type="caution">
    <text evidence="6">Lacks conserved residue(s) required for the propagation of feature annotation.</text>
</comment>
<dbReference type="InterPro" id="IPR008967">
    <property type="entry name" value="p53-like_TF_DNA-bd_sf"/>
</dbReference>
<dbReference type="GO" id="GO:0045893">
    <property type="term" value="P:positive regulation of DNA-templated transcription"/>
    <property type="evidence" value="ECO:0007669"/>
    <property type="project" value="InterPro"/>
</dbReference>
<dbReference type="InterPro" id="IPR018186">
    <property type="entry name" value="TF_T-box_CS"/>
</dbReference>
<evidence type="ECO:0000256" key="2">
    <source>
        <dbReference type="ARBA" id="ARBA00023015"/>
    </source>
</evidence>
<dbReference type="GO" id="GO:0000981">
    <property type="term" value="F:DNA-binding transcription factor activity, RNA polymerase II-specific"/>
    <property type="evidence" value="ECO:0007669"/>
    <property type="project" value="TreeGrafter"/>
</dbReference>
<dbReference type="EMBL" id="JADBJN010000002">
    <property type="protein sequence ID" value="KAG5678265.1"/>
    <property type="molecule type" value="Genomic_DNA"/>
</dbReference>
<dbReference type="GO" id="GO:0005634">
    <property type="term" value="C:nucleus"/>
    <property type="evidence" value="ECO:0007669"/>
    <property type="project" value="UniProtKB-SubCell"/>
</dbReference>
<comment type="subcellular location">
    <subcellularLocation>
        <location evidence="1 6">Nucleus</location>
    </subcellularLocation>
</comment>
<dbReference type="InterPro" id="IPR036960">
    <property type="entry name" value="T-box_sf"/>
</dbReference>
<keyword evidence="4" id="KW-0804">Transcription</keyword>
<evidence type="ECO:0000313" key="9">
    <source>
        <dbReference type="Proteomes" id="UP001107558"/>
    </source>
</evidence>
<dbReference type="Pfam" id="PF00907">
    <property type="entry name" value="T-box"/>
    <property type="match status" value="1"/>
</dbReference>
<evidence type="ECO:0000259" key="7">
    <source>
        <dbReference type="PROSITE" id="PS50252"/>
    </source>
</evidence>
<sequence length="131" mass="14954">MTTTSSSSYMLNTIESNTMSNIDESDRSDHKIMKLNVDATAPSLTSLSSLSKSLDMDRNLVVNLDDRDLWCRFQNLTNEMIVTKNGRRMFPVVKISVSGLDTAAMYSIYLEFVQIDSHRWKYVNGEWISTL</sequence>
<dbReference type="GO" id="GO:0000978">
    <property type="term" value="F:RNA polymerase II cis-regulatory region sequence-specific DNA binding"/>
    <property type="evidence" value="ECO:0007669"/>
    <property type="project" value="InterPro"/>
</dbReference>
<dbReference type="Proteomes" id="UP001107558">
    <property type="component" value="Chromosome 2"/>
</dbReference>
<keyword evidence="5 6" id="KW-0539">Nucleus</keyword>
<evidence type="ECO:0000256" key="4">
    <source>
        <dbReference type="ARBA" id="ARBA00023163"/>
    </source>
</evidence>
<protein>
    <recommendedName>
        <fullName evidence="7">T-box domain-containing protein</fullName>
    </recommendedName>
</protein>
<comment type="caution">
    <text evidence="8">The sequence shown here is derived from an EMBL/GenBank/DDBJ whole genome shotgun (WGS) entry which is preliminary data.</text>
</comment>
<dbReference type="GO" id="GO:0001708">
    <property type="term" value="P:cell fate specification"/>
    <property type="evidence" value="ECO:0007669"/>
    <property type="project" value="TreeGrafter"/>
</dbReference>
<dbReference type="SMART" id="SM00425">
    <property type="entry name" value="TBOX"/>
    <property type="match status" value="1"/>
</dbReference>
<dbReference type="PANTHER" id="PTHR11267">
    <property type="entry name" value="T-BOX PROTEIN-RELATED"/>
    <property type="match status" value="1"/>
</dbReference>
<keyword evidence="9" id="KW-1185">Reference proteome</keyword>
<dbReference type="PROSITE" id="PS01283">
    <property type="entry name" value="TBOX_1"/>
    <property type="match status" value="1"/>
</dbReference>
<dbReference type="AlphaFoldDB" id="A0A9J6C870"/>